<gene>
    <name evidence="2" type="ORF">PPL_05609</name>
</gene>
<feature type="compositionally biased region" description="Gly residues" evidence="1">
    <location>
        <begin position="618"/>
        <end position="627"/>
    </location>
</feature>
<dbReference type="Proteomes" id="UP000001396">
    <property type="component" value="Unassembled WGS sequence"/>
</dbReference>
<dbReference type="RefSeq" id="XP_020433735.1">
    <property type="nucleotide sequence ID" value="XM_020576486.1"/>
</dbReference>
<reference evidence="2 3" key="1">
    <citation type="journal article" date="2011" name="Genome Res.">
        <title>Phylogeny-wide analysis of social amoeba genomes highlights ancient origins for complex intercellular communication.</title>
        <authorList>
            <person name="Heidel A.J."/>
            <person name="Lawal H.M."/>
            <person name="Felder M."/>
            <person name="Schilde C."/>
            <person name="Helps N.R."/>
            <person name="Tunggal B."/>
            <person name="Rivero F."/>
            <person name="John U."/>
            <person name="Schleicher M."/>
            <person name="Eichinger L."/>
            <person name="Platzer M."/>
            <person name="Noegel A.A."/>
            <person name="Schaap P."/>
            <person name="Gloeckner G."/>
        </authorList>
    </citation>
    <scope>NUCLEOTIDE SEQUENCE [LARGE SCALE GENOMIC DNA]</scope>
    <source>
        <strain evidence="3">ATCC 26659 / Pp 5 / PN500</strain>
    </source>
</reference>
<dbReference type="EMBL" id="ADBJ01000025">
    <property type="protein sequence ID" value="EFA81618.1"/>
    <property type="molecule type" value="Genomic_DNA"/>
</dbReference>
<feature type="region of interest" description="Disordered" evidence="1">
    <location>
        <begin position="604"/>
        <end position="635"/>
    </location>
</feature>
<feature type="region of interest" description="Disordered" evidence="1">
    <location>
        <begin position="160"/>
        <end position="181"/>
    </location>
</feature>
<feature type="compositionally biased region" description="Low complexity" evidence="1">
    <location>
        <begin position="326"/>
        <end position="338"/>
    </location>
</feature>
<feature type="region of interest" description="Disordered" evidence="1">
    <location>
        <begin position="210"/>
        <end position="233"/>
    </location>
</feature>
<feature type="region of interest" description="Disordered" evidence="1">
    <location>
        <begin position="291"/>
        <end position="342"/>
    </location>
</feature>
<dbReference type="InterPro" id="IPR021837">
    <property type="entry name" value="CfaA/B/C"/>
</dbReference>
<dbReference type="GeneID" id="31361093"/>
<evidence type="ECO:0000313" key="3">
    <source>
        <dbReference type="Proteomes" id="UP000001396"/>
    </source>
</evidence>
<dbReference type="Pfam" id="PF11912">
    <property type="entry name" value="CfaA_B_C"/>
    <property type="match status" value="2"/>
</dbReference>
<organism evidence="2 3">
    <name type="scientific">Heterostelium pallidum (strain ATCC 26659 / Pp 5 / PN500)</name>
    <name type="common">Cellular slime mold</name>
    <name type="synonym">Polysphondylium pallidum</name>
    <dbReference type="NCBI Taxonomy" id="670386"/>
    <lineage>
        <taxon>Eukaryota</taxon>
        <taxon>Amoebozoa</taxon>
        <taxon>Evosea</taxon>
        <taxon>Eumycetozoa</taxon>
        <taxon>Dictyostelia</taxon>
        <taxon>Acytosteliales</taxon>
        <taxon>Acytosteliaceae</taxon>
        <taxon>Heterostelium</taxon>
    </lineage>
</organism>
<dbReference type="AlphaFoldDB" id="D3BAN1"/>
<accession>D3BAN1</accession>
<feature type="region of interest" description="Disordered" evidence="1">
    <location>
        <begin position="682"/>
        <end position="734"/>
    </location>
</feature>
<feature type="compositionally biased region" description="Gly residues" evidence="1">
    <location>
        <begin position="224"/>
        <end position="233"/>
    </location>
</feature>
<name>D3BAN1_HETP5</name>
<evidence type="ECO:0000313" key="2">
    <source>
        <dbReference type="EMBL" id="EFA81618.1"/>
    </source>
</evidence>
<protein>
    <submittedName>
        <fullName evidence="2">Uncharacterized protein</fullName>
    </submittedName>
</protein>
<proteinExistence type="predicted"/>
<sequence>MYIDAIRLKPTSTPTPTPTPSNAAWVSIDTFNQDRCYSSSNIGGIVIQNGDCYNMKTIVCDGDKVIIFEYNDKQCTDRKIKPTTYPINQCGPTGAWGFSKIYRCLSAPPAYPEQSLVMSHYKGCGSGNTLSFYRWIPTYTCVAINRWALDPYTGSGAFEIPESDSASYSQRNSDDDYDSDTRSKLQMFSDHIDYLTGLSVEHKLNSAGKFKSSSGSGDSASGDGATGNTGSGGDSITGYTAFSTGSGGTGIYTSGSDPQINSVTFAIAECNQTRFAYSTYSVGYSASGTSGGPLPTGEYTSGDPYGSEMTALPGSGSGSGSGASGSGSTTTPPMGCSGRRNHHNDGNNNEKCYNDNTLFTLTCVPPYHSKRISKLAVLSFIIVEITLSISYIVSQVVESCGAIRLKPTSTPTPTPTQSWISIDTFNADRCYSSSSVGGIVIQNGDCYNMKTIVCDGDQVIVNEYNDEQCIDRHFKSTTYPTNQCGPTGTWGFSKIYRCLSAPPAYPEQSLVMSHYKGCGSGNTLSFYRWIPTYTCVAISKWALNPYTGTGDFEIPESDSASYSQRNSDDDYDSDTRSKLQMFSDHIDYLTGLSVEHKLNSAGKFKSSSGSGDSASGDGATGNTGSGGDSIITGNTAFSTGSGGTGIYTSGSEPQINSVTFAIAECNQTRFAYSTYSVGYSASGTSGGPLPTGEYTSGDPYGSEMTALPGSGSGSGLSGDSSQPMGCRDAYRQKL</sequence>
<dbReference type="InParanoid" id="D3BAN1"/>
<feature type="region of interest" description="Disordered" evidence="1">
    <location>
        <begin position="555"/>
        <end position="575"/>
    </location>
</feature>
<feature type="compositionally biased region" description="Low complexity" evidence="1">
    <location>
        <begin position="604"/>
        <end position="617"/>
    </location>
</feature>
<feature type="compositionally biased region" description="Low complexity" evidence="1">
    <location>
        <begin position="210"/>
        <end position="223"/>
    </location>
</feature>
<feature type="compositionally biased region" description="Gly residues" evidence="1">
    <location>
        <begin position="315"/>
        <end position="325"/>
    </location>
</feature>
<comment type="caution">
    <text evidence="2">The sequence shown here is derived from an EMBL/GenBank/DDBJ whole genome shotgun (WGS) entry which is preliminary data.</text>
</comment>
<evidence type="ECO:0000256" key="1">
    <source>
        <dbReference type="SAM" id="MobiDB-lite"/>
    </source>
</evidence>
<keyword evidence="3" id="KW-1185">Reference proteome</keyword>